<keyword evidence="3" id="KW-1185">Reference proteome</keyword>
<name>A0ABT0IMH4_9HYPH</name>
<dbReference type="EMBL" id="JALPRY010000004">
    <property type="protein sequence ID" value="MCK8779071.1"/>
    <property type="molecule type" value="Genomic_DNA"/>
</dbReference>
<dbReference type="Proteomes" id="UP001202827">
    <property type="component" value="Unassembled WGS sequence"/>
</dbReference>
<evidence type="ECO:0000256" key="1">
    <source>
        <dbReference type="SAM" id="MobiDB-lite"/>
    </source>
</evidence>
<protein>
    <submittedName>
        <fullName evidence="2">Uncharacterized protein</fullName>
    </submittedName>
</protein>
<feature type="region of interest" description="Disordered" evidence="1">
    <location>
        <begin position="38"/>
        <end position="58"/>
    </location>
</feature>
<comment type="caution">
    <text evidence="2">The sequence shown here is derived from an EMBL/GenBank/DDBJ whole genome shotgun (WGS) entry which is preliminary data.</text>
</comment>
<accession>A0ABT0IMH4</accession>
<dbReference type="RefSeq" id="WP_248681882.1">
    <property type="nucleotide sequence ID" value="NZ_JALPRY010000004.1"/>
</dbReference>
<evidence type="ECO:0000313" key="3">
    <source>
        <dbReference type="Proteomes" id="UP001202827"/>
    </source>
</evidence>
<reference evidence="2 3" key="1">
    <citation type="submission" date="2022-04" db="EMBL/GenBank/DDBJ databases">
        <title>Rhizobium coralii sp. nov., isolated from coral Turbinaria peltata.</title>
        <authorList>
            <person name="Sun H."/>
        </authorList>
    </citation>
    <scope>NUCLEOTIDE SEQUENCE [LARGE SCALE GENOMIC DNA]</scope>
    <source>
        <strain evidence="2 3">NTR19</strain>
    </source>
</reference>
<organism evidence="2 3">
    <name type="scientific">Neorhizobium turbinariae</name>
    <dbReference type="NCBI Taxonomy" id="2937795"/>
    <lineage>
        <taxon>Bacteria</taxon>
        <taxon>Pseudomonadati</taxon>
        <taxon>Pseudomonadota</taxon>
        <taxon>Alphaproteobacteria</taxon>
        <taxon>Hyphomicrobiales</taxon>
        <taxon>Rhizobiaceae</taxon>
        <taxon>Rhizobium/Agrobacterium group</taxon>
        <taxon>Neorhizobium</taxon>
    </lineage>
</organism>
<sequence length="58" mass="6985">MATTREIIEDIVARHDERMRADPRYAMTFRYMQEATKPVERSKHYDRDGYCDNPARGY</sequence>
<evidence type="ECO:0000313" key="2">
    <source>
        <dbReference type="EMBL" id="MCK8779071.1"/>
    </source>
</evidence>
<gene>
    <name evidence="2" type="ORF">M0654_03635</name>
</gene>
<feature type="compositionally biased region" description="Basic and acidic residues" evidence="1">
    <location>
        <begin position="38"/>
        <end position="50"/>
    </location>
</feature>
<proteinExistence type="predicted"/>